<evidence type="ECO:0000313" key="2">
    <source>
        <dbReference type="Proteomes" id="UP000008021"/>
    </source>
</evidence>
<name>A0A0E0DZE6_9ORYZ</name>
<dbReference type="HOGENOM" id="CLU_1840294_0_0_1"/>
<protein>
    <submittedName>
        <fullName evidence="1">Uncharacterized protein</fullName>
    </submittedName>
</protein>
<organism evidence="1">
    <name type="scientific">Oryza meridionalis</name>
    <dbReference type="NCBI Taxonomy" id="40149"/>
    <lineage>
        <taxon>Eukaryota</taxon>
        <taxon>Viridiplantae</taxon>
        <taxon>Streptophyta</taxon>
        <taxon>Embryophyta</taxon>
        <taxon>Tracheophyta</taxon>
        <taxon>Spermatophyta</taxon>
        <taxon>Magnoliopsida</taxon>
        <taxon>Liliopsida</taxon>
        <taxon>Poales</taxon>
        <taxon>Poaceae</taxon>
        <taxon>BOP clade</taxon>
        <taxon>Oryzoideae</taxon>
        <taxon>Oryzeae</taxon>
        <taxon>Oryzinae</taxon>
        <taxon>Oryza</taxon>
    </lineage>
</organism>
<dbReference type="AlphaFoldDB" id="A0A0E0DZE6"/>
<reference evidence="1" key="2">
    <citation type="submission" date="2018-05" db="EMBL/GenBank/DDBJ databases">
        <title>OmerRS3 (Oryza meridionalis Reference Sequence Version 3).</title>
        <authorList>
            <person name="Zhang J."/>
            <person name="Kudrna D."/>
            <person name="Lee S."/>
            <person name="Talag J."/>
            <person name="Welchert J."/>
            <person name="Wing R.A."/>
        </authorList>
    </citation>
    <scope>NUCLEOTIDE SEQUENCE [LARGE SCALE GENOMIC DNA]</scope>
    <source>
        <strain evidence="1">cv. OR44</strain>
    </source>
</reference>
<dbReference type="Proteomes" id="UP000008021">
    <property type="component" value="Chromosome 6"/>
</dbReference>
<keyword evidence="2" id="KW-1185">Reference proteome</keyword>
<sequence>QEGARGYCCFRSKRQVPVRSCSPAHHHHLTLAAGPGARSLPSSSSPSCSGAGCRHKLAAAEDSLPTSSVWCGGGVWLGWFAGEWLGHCGYLALVSPFELHCGGGGAVAVAGSVLELDAAWVGKILERNLGTSDQLAKTVE</sequence>
<evidence type="ECO:0000313" key="1">
    <source>
        <dbReference type="EnsemblPlants" id="OMERI06G09790.7"/>
    </source>
</evidence>
<dbReference type="EnsemblPlants" id="OMERI06G09790.7">
    <property type="protein sequence ID" value="OMERI06G09790.7"/>
    <property type="gene ID" value="OMERI06G09790"/>
</dbReference>
<accession>A0A0E0DZE6</accession>
<reference evidence="1" key="1">
    <citation type="submission" date="2015-04" db="UniProtKB">
        <authorList>
            <consortium name="EnsemblPlants"/>
        </authorList>
    </citation>
    <scope>IDENTIFICATION</scope>
</reference>
<dbReference type="Gramene" id="OMERI06G09790.7">
    <property type="protein sequence ID" value="OMERI06G09790.7"/>
    <property type="gene ID" value="OMERI06G09790"/>
</dbReference>
<proteinExistence type="predicted"/>